<dbReference type="Pfam" id="PF10702">
    <property type="entry name" value="DUF2507"/>
    <property type="match status" value="1"/>
</dbReference>
<dbReference type="Gene3D" id="3.30.1380.20">
    <property type="entry name" value="Trafficking protein particle complex subunit 3"/>
    <property type="match status" value="1"/>
</dbReference>
<accession>A0AAX0V984</accession>
<feature type="region of interest" description="Disordered" evidence="1">
    <location>
        <begin position="171"/>
        <end position="222"/>
    </location>
</feature>
<dbReference type="InterPro" id="IPR024096">
    <property type="entry name" value="NO_sig/Golgi_transp_ligand-bd"/>
</dbReference>
<comment type="caution">
    <text evidence="2">The sequence shown here is derived from an EMBL/GenBank/DDBJ whole genome shotgun (WGS) entry which is preliminary data.</text>
</comment>
<evidence type="ECO:0000313" key="2">
    <source>
        <dbReference type="EMBL" id="PKX77093.1"/>
    </source>
</evidence>
<organism evidence="2 3">
    <name type="scientific">Latilactobacillus sakei</name>
    <name type="common">Lactobacillus sakei</name>
    <dbReference type="NCBI Taxonomy" id="1599"/>
    <lineage>
        <taxon>Bacteria</taxon>
        <taxon>Bacillati</taxon>
        <taxon>Bacillota</taxon>
        <taxon>Bacilli</taxon>
        <taxon>Lactobacillales</taxon>
        <taxon>Lactobacillaceae</taxon>
        <taxon>Latilactobacillus</taxon>
    </lineage>
</organism>
<reference evidence="2 3" key="1">
    <citation type="submission" date="2016-09" db="EMBL/GenBank/DDBJ databases">
        <authorList>
            <person name="Inglin R.C."/>
        </authorList>
    </citation>
    <scope>NUCLEOTIDE SEQUENCE [LARGE SCALE GENOMIC DNA]</scope>
    <source>
        <strain evidence="2 3">RI-517</strain>
    </source>
</reference>
<dbReference type="SUPFAM" id="SSF111126">
    <property type="entry name" value="Ligand-binding domain in the NO signalling and Golgi transport"/>
    <property type="match status" value="1"/>
</dbReference>
<dbReference type="RefSeq" id="WP_082267836.1">
    <property type="nucleotide sequence ID" value="NZ_CP020459.1"/>
</dbReference>
<sequence>MLLKRSTVVTQSLYTQLTDTPQTATYLAQATLRDILLPLILGDETEGISYWAGKQLATKFPLESIADLSQFFEQINFGQLSLKKQKKNQYFFELTGPIITKRLADFKTPDFQLEAGFIAQTLEQQLQVTAEAKATVENKKRVTIFVQTNTNDPIEIPLETEAMVTMQSPEVTPISPTEPAEPVTPVTTEPTPEPEHEPVAKASFSSVANLPSRQELHRRKKH</sequence>
<gene>
    <name evidence="2" type="ORF">CUR37_07320</name>
</gene>
<feature type="compositionally biased region" description="Low complexity" evidence="1">
    <location>
        <begin position="177"/>
        <end position="190"/>
    </location>
</feature>
<dbReference type="EMBL" id="MKGH01000037">
    <property type="protein sequence ID" value="PKX77093.1"/>
    <property type="molecule type" value="Genomic_DNA"/>
</dbReference>
<name>A0AAX0V984_LATSK</name>
<proteinExistence type="predicted"/>
<evidence type="ECO:0000256" key="1">
    <source>
        <dbReference type="SAM" id="MobiDB-lite"/>
    </source>
</evidence>
<dbReference type="InterPro" id="IPR019642">
    <property type="entry name" value="DUF2507"/>
</dbReference>
<protein>
    <submittedName>
        <fullName evidence="2">DUF2507 domain-containing protein</fullName>
    </submittedName>
</protein>
<dbReference type="Proteomes" id="UP000234349">
    <property type="component" value="Unassembled WGS sequence"/>
</dbReference>
<evidence type="ECO:0000313" key="3">
    <source>
        <dbReference type="Proteomes" id="UP000234349"/>
    </source>
</evidence>
<feature type="compositionally biased region" description="Polar residues" evidence="1">
    <location>
        <begin position="203"/>
        <end position="212"/>
    </location>
</feature>
<dbReference type="AlphaFoldDB" id="A0AAX0V984"/>